<evidence type="ECO:0000256" key="4">
    <source>
        <dbReference type="ARBA" id="ARBA00022964"/>
    </source>
</evidence>
<feature type="domain" description="Fe2OG dioxygenase" evidence="7">
    <location>
        <begin position="168"/>
        <end position="277"/>
    </location>
</feature>
<dbReference type="Gene3D" id="2.60.120.620">
    <property type="entry name" value="q2cbj1_9rhob like domain"/>
    <property type="match status" value="2"/>
</dbReference>
<dbReference type="PANTHER" id="PTHR10869:SF246">
    <property type="entry name" value="TRANSMEMBRANE PROLYL 4-HYDROXYLASE"/>
    <property type="match status" value="1"/>
</dbReference>
<keyword evidence="4" id="KW-0223">Dioxygenase</keyword>
<evidence type="ECO:0000256" key="1">
    <source>
        <dbReference type="ARBA" id="ARBA00001961"/>
    </source>
</evidence>
<keyword evidence="9" id="KW-1185">Reference proteome</keyword>
<accession>A0ABY3T1Q2</accession>
<name>A0ABY3T1Q2_9GAMM</name>
<dbReference type="PROSITE" id="PS51471">
    <property type="entry name" value="FE2OG_OXY"/>
    <property type="match status" value="1"/>
</dbReference>
<evidence type="ECO:0000256" key="6">
    <source>
        <dbReference type="ARBA" id="ARBA00023004"/>
    </source>
</evidence>
<keyword evidence="5" id="KW-0560">Oxidoreductase</keyword>
<reference evidence="8" key="1">
    <citation type="journal article" date="2022" name="Microorganisms">
        <title>Two New Species of Filamentous Sulfur Bacteria of the Genus Thiothrix, Thiothrix winogradskyi sp. nov. and 'Candidatus Thiothrix sulfatifontis' sp. nov.</title>
        <authorList>
            <person name="Ravin N.V."/>
            <person name="Rossetti S."/>
            <person name="Beletsky A.V."/>
            <person name="Kadnikov V.V."/>
            <person name="Rudenko T.S."/>
            <person name="Smolyakov D.D."/>
            <person name="Moskvitina M.I."/>
            <person name="Gureeva M.V."/>
            <person name="Mardanov A.V."/>
            <person name="Grabovich M.Y."/>
        </authorList>
    </citation>
    <scope>NUCLEOTIDE SEQUENCE</scope>
    <source>
        <strain evidence="8">CT3</strain>
    </source>
</reference>
<dbReference type="SMART" id="SM00702">
    <property type="entry name" value="P4Hc"/>
    <property type="match status" value="1"/>
</dbReference>
<dbReference type="InterPro" id="IPR044862">
    <property type="entry name" value="Pro_4_hyd_alph_FE2OG_OXY"/>
</dbReference>
<dbReference type="InterPro" id="IPR006620">
    <property type="entry name" value="Pro_4_hyd_alph"/>
</dbReference>
<proteinExistence type="predicted"/>
<evidence type="ECO:0000313" key="9">
    <source>
        <dbReference type="Proteomes" id="UP001054801"/>
    </source>
</evidence>
<organism evidence="8 9">
    <name type="scientific">Thiothrix winogradskyi</name>
    <dbReference type="NCBI Taxonomy" id="96472"/>
    <lineage>
        <taxon>Bacteria</taxon>
        <taxon>Pseudomonadati</taxon>
        <taxon>Pseudomonadota</taxon>
        <taxon>Gammaproteobacteria</taxon>
        <taxon>Thiotrichales</taxon>
        <taxon>Thiotrichaceae</taxon>
        <taxon>Thiothrix</taxon>
    </lineage>
</organism>
<evidence type="ECO:0000313" key="8">
    <source>
        <dbReference type="EMBL" id="UJS24701.1"/>
    </source>
</evidence>
<protein>
    <submittedName>
        <fullName evidence="8">2OG-Fe(II) oxygenase</fullName>
    </submittedName>
</protein>
<evidence type="ECO:0000256" key="2">
    <source>
        <dbReference type="ARBA" id="ARBA00022723"/>
    </source>
</evidence>
<comment type="cofactor">
    <cofactor evidence="1">
        <name>L-ascorbate</name>
        <dbReference type="ChEBI" id="CHEBI:38290"/>
    </cofactor>
</comment>
<keyword evidence="3" id="KW-0847">Vitamin C</keyword>
<evidence type="ECO:0000259" key="7">
    <source>
        <dbReference type="PROSITE" id="PS51471"/>
    </source>
</evidence>
<gene>
    <name evidence="8" type="ORF">L2Y54_01310</name>
</gene>
<dbReference type="InterPro" id="IPR045054">
    <property type="entry name" value="P4HA-like"/>
</dbReference>
<dbReference type="InterPro" id="IPR005123">
    <property type="entry name" value="Oxoglu/Fe-dep_dioxygenase_dom"/>
</dbReference>
<dbReference type="PANTHER" id="PTHR10869">
    <property type="entry name" value="PROLYL 4-HYDROXYLASE ALPHA SUBUNIT"/>
    <property type="match status" value="1"/>
</dbReference>
<dbReference type="Pfam" id="PF13640">
    <property type="entry name" value="2OG-FeII_Oxy_3"/>
    <property type="match status" value="1"/>
</dbReference>
<evidence type="ECO:0000256" key="3">
    <source>
        <dbReference type="ARBA" id="ARBA00022896"/>
    </source>
</evidence>
<dbReference type="EMBL" id="CP091244">
    <property type="protein sequence ID" value="UJS24701.1"/>
    <property type="molecule type" value="Genomic_DNA"/>
</dbReference>
<dbReference type="RefSeq" id="WP_236499359.1">
    <property type="nucleotide sequence ID" value="NZ_CP091244.1"/>
</dbReference>
<dbReference type="Proteomes" id="UP001054801">
    <property type="component" value="Chromosome"/>
</dbReference>
<evidence type="ECO:0000256" key="5">
    <source>
        <dbReference type="ARBA" id="ARBA00023002"/>
    </source>
</evidence>
<sequence length="470" mass="54116">MMQTQMDKGWKDWLQLNISRGCDKDGIVKILMDANFHPLTIVNEMKYLPQSNALVTLMNQAMSSVSPAENPDLEMYQALDAIHLPFAQRLPSDQVRLHVVEDFLSASECVQLVDQIKSHCRPSTITTPDEADKYFRTSQTCDLLLEAHALTQEIDQRIAEYMGIEPERSEVIQGQYYQVGQQFKKHTDYFEPNTWEFEKFGGDQGQRTWTFMIYLTDVEEGGETRFTDIDLEIKPKRGMAVVWNNLTPKGEVNPYTMHWAKPVVHGEKVVITKWFRTQGSITTPFKTLPYKQLPCFTTEGFKKTRLPDDLFTTITEFYQKNRAHTVAEENDAIGTYIQTTTDHHPAKLIELSEELRQAIFSVICPLLEDWVNIKLKPSAVYGIREYQRGATLKMHVDRIDTHQVSMIINVAQQVEKDWALQIADHKAKIHHVIMSPGDVVFYESARLQHGRPEPLDGEYYANIFAHTAPM</sequence>
<keyword evidence="6" id="KW-0408">Iron</keyword>
<keyword evidence="2" id="KW-0479">Metal-binding</keyword>